<name>A0AAD4I8V8_9PLEO</name>
<keyword evidence="1" id="KW-0597">Phosphoprotein</keyword>
<evidence type="ECO:0000256" key="6">
    <source>
        <dbReference type="SAM" id="MobiDB-lite"/>
    </source>
</evidence>
<keyword evidence="7" id="KW-1133">Transmembrane helix</keyword>
<keyword evidence="2" id="KW-0677">Repeat</keyword>
<feature type="compositionally biased region" description="Polar residues" evidence="6">
    <location>
        <begin position="520"/>
        <end position="552"/>
    </location>
</feature>
<dbReference type="SUPFAM" id="SSF50965">
    <property type="entry name" value="Galactose oxidase, central domain"/>
    <property type="match status" value="1"/>
</dbReference>
<feature type="domain" description="Epidermal growth factor receptor-like transmembrane-juxtamembrane segment" evidence="8">
    <location>
        <begin position="382"/>
        <end position="414"/>
    </location>
</feature>
<evidence type="ECO:0000256" key="7">
    <source>
        <dbReference type="SAM" id="Phobius"/>
    </source>
</evidence>
<feature type="region of interest" description="Disordered" evidence="6">
    <location>
        <begin position="460"/>
        <end position="496"/>
    </location>
</feature>
<proteinExistence type="predicted"/>
<dbReference type="AlphaFoldDB" id="A0AAD4I8V8"/>
<dbReference type="Pfam" id="PF21314">
    <property type="entry name" value="TM_ErbB1"/>
    <property type="match status" value="1"/>
</dbReference>
<evidence type="ECO:0000313" key="9">
    <source>
        <dbReference type="EMBL" id="KAG9190663.1"/>
    </source>
</evidence>
<dbReference type="InterPro" id="IPR011043">
    <property type="entry name" value="Gal_Oxase/kelch_b-propeller"/>
</dbReference>
<feature type="compositionally biased region" description="Basic and acidic residues" evidence="6">
    <location>
        <begin position="612"/>
        <end position="631"/>
    </location>
</feature>
<feature type="compositionally biased region" description="Polar residues" evidence="6">
    <location>
        <begin position="581"/>
        <end position="600"/>
    </location>
</feature>
<feature type="transmembrane region" description="Helical" evidence="7">
    <location>
        <begin position="379"/>
        <end position="404"/>
    </location>
</feature>
<dbReference type="Proteomes" id="UP001199106">
    <property type="component" value="Unassembled WGS sequence"/>
</dbReference>
<evidence type="ECO:0000259" key="8">
    <source>
        <dbReference type="Pfam" id="PF21314"/>
    </source>
</evidence>
<evidence type="ECO:0000256" key="4">
    <source>
        <dbReference type="ARBA" id="ARBA00022840"/>
    </source>
</evidence>
<dbReference type="Gene3D" id="2.120.10.80">
    <property type="entry name" value="Kelch-type beta propeller"/>
    <property type="match status" value="1"/>
</dbReference>
<comment type="caution">
    <text evidence="9">The sequence shown here is derived from an EMBL/GenBank/DDBJ whole genome shotgun (WGS) entry which is preliminary data.</text>
</comment>
<dbReference type="GO" id="GO:0005524">
    <property type="term" value="F:ATP binding"/>
    <property type="evidence" value="ECO:0007669"/>
    <property type="project" value="UniProtKB-KW"/>
</dbReference>
<gene>
    <name evidence="9" type="ORF">G6011_08751</name>
</gene>
<dbReference type="EMBL" id="JAANER010000004">
    <property type="protein sequence ID" value="KAG9190663.1"/>
    <property type="molecule type" value="Genomic_DNA"/>
</dbReference>
<evidence type="ECO:0000256" key="3">
    <source>
        <dbReference type="ARBA" id="ARBA00022741"/>
    </source>
</evidence>
<feature type="compositionally biased region" description="Polar residues" evidence="6">
    <location>
        <begin position="561"/>
        <end position="572"/>
    </location>
</feature>
<feature type="compositionally biased region" description="Polar residues" evidence="6">
    <location>
        <begin position="463"/>
        <end position="473"/>
    </location>
</feature>
<dbReference type="InterPro" id="IPR015915">
    <property type="entry name" value="Kelch-typ_b-propeller"/>
</dbReference>
<evidence type="ECO:0000256" key="1">
    <source>
        <dbReference type="ARBA" id="ARBA00022553"/>
    </source>
</evidence>
<keyword evidence="5" id="KW-0408">Iron</keyword>
<dbReference type="PANTHER" id="PTHR47435:SF4">
    <property type="entry name" value="KELCH REPEAT PROTEIN (AFU_ORTHOLOGUE AFUA_5G12780)"/>
    <property type="match status" value="1"/>
</dbReference>
<keyword evidence="7" id="KW-0472">Membrane</keyword>
<evidence type="ECO:0000256" key="5">
    <source>
        <dbReference type="ARBA" id="ARBA00023004"/>
    </source>
</evidence>
<dbReference type="InterPro" id="IPR049328">
    <property type="entry name" value="TM_ErbB1"/>
</dbReference>
<sequence length="631" mass="68764">MPEQKKYPKPGHIPSLSGGFTWADNTNKCFYQFGGEYTAGVSPMDFGIWTYDVLLSQWNDTETTGEKNLQRVSFGAGTQVESRGLGFYFGGWLSNRTVPGWSGPPMATNGLIQFDMSTGDLYNITGPDDFGRAEGQLLFLPVSDSGLLIYFGGIEDSYRNGSFDAANMSIIHIYDMASSKWYTQTASGDIPDTRRQFCADVTWPDDQSSFNIYLYGGYGFGEIPAFDDVYILSLPSFTWIKVFSGENPSQVGHGGCSASVINHAQMLVIGGWFPIYDKCDAPEGKGQHNMVLGFNGGDAKLWDKFNPQLDDYVVPSPIISVIGGGPTGGATKTSPATWGHSDLATYYTLRPTFTARSATRALLPATEPPSPGSSKKTNVGAIAGGTVGGLLVLVGILCLILFCLHRRKKETKKKESQDPPEIPPAELETTFPQEMAATDASKYVSIHEQAGSIALAQYPGHVQQHSHSASHDYNSYGHAPPYTSPVEGGHASHSPYSEQLFTEGNVAHNSPTATWSTQVNYPQSAQGQDRQYSYPTPTSPRQSANDVIQQQVPIYYPRPSDPSTRSRQSPRSLSDDRGSPVGTQYSSDGHPNHISTTNTPAHFYAQPSPHESPGRDNRRPIQGRFVEEGHM</sequence>
<reference evidence="9" key="1">
    <citation type="submission" date="2021-07" db="EMBL/GenBank/DDBJ databases">
        <title>Genome Resource of American Ginseng Black Spot Pathogen Alternaria panax.</title>
        <authorList>
            <person name="Qiu C."/>
            <person name="Wang W."/>
            <person name="Liu Z."/>
        </authorList>
    </citation>
    <scope>NUCLEOTIDE SEQUENCE</scope>
    <source>
        <strain evidence="9">BNCC115425</strain>
    </source>
</reference>
<keyword evidence="7" id="KW-0812">Transmembrane</keyword>
<keyword evidence="10" id="KW-1185">Reference proteome</keyword>
<organism evidence="9 10">
    <name type="scientific">Alternaria panax</name>
    <dbReference type="NCBI Taxonomy" id="48097"/>
    <lineage>
        <taxon>Eukaryota</taxon>
        <taxon>Fungi</taxon>
        <taxon>Dikarya</taxon>
        <taxon>Ascomycota</taxon>
        <taxon>Pezizomycotina</taxon>
        <taxon>Dothideomycetes</taxon>
        <taxon>Pleosporomycetidae</taxon>
        <taxon>Pleosporales</taxon>
        <taxon>Pleosporineae</taxon>
        <taxon>Pleosporaceae</taxon>
        <taxon>Alternaria</taxon>
        <taxon>Alternaria sect. Panax</taxon>
    </lineage>
</organism>
<accession>A0AAD4I8V8</accession>
<protein>
    <recommendedName>
        <fullName evidence="8">Epidermal growth factor receptor-like transmembrane-juxtamembrane segment domain-containing protein</fullName>
    </recommendedName>
</protein>
<dbReference type="PANTHER" id="PTHR47435">
    <property type="entry name" value="KELCH REPEAT PROTEIN (AFU_ORTHOLOGUE AFUA_5G12780)"/>
    <property type="match status" value="1"/>
</dbReference>
<feature type="region of interest" description="Disordered" evidence="6">
    <location>
        <begin position="520"/>
        <end position="631"/>
    </location>
</feature>
<keyword evidence="3" id="KW-0547">Nucleotide-binding</keyword>
<keyword evidence="4" id="KW-0067">ATP-binding</keyword>
<feature type="region of interest" description="Disordered" evidence="6">
    <location>
        <begin position="410"/>
        <end position="431"/>
    </location>
</feature>
<dbReference type="GO" id="GO:0019760">
    <property type="term" value="P:glucosinolate metabolic process"/>
    <property type="evidence" value="ECO:0007669"/>
    <property type="project" value="UniProtKB-ARBA"/>
</dbReference>
<evidence type="ECO:0000256" key="2">
    <source>
        <dbReference type="ARBA" id="ARBA00022737"/>
    </source>
</evidence>
<evidence type="ECO:0000313" key="10">
    <source>
        <dbReference type="Proteomes" id="UP001199106"/>
    </source>
</evidence>